<organism evidence="9 10">
    <name type="scientific">titi monkey adenovirus 1</name>
    <dbReference type="NCBI Taxonomy" id="3123084"/>
    <lineage>
        <taxon>Viruses</taxon>
        <taxon>Varidnaviria</taxon>
        <taxon>Bamfordvirae</taxon>
        <taxon>Preplasmiviricota</taxon>
        <taxon>Polisuviricotina</taxon>
        <taxon>Pharingeaviricetes</taxon>
        <taxon>Rowavirales</taxon>
        <taxon>Adenoviridae</taxon>
        <taxon>Mastadenovirus</taxon>
        <taxon>Mastadenovirus simuli</taxon>
        <taxon>Platyrrhini mastadenovirus A</taxon>
    </lineage>
</organism>
<keyword evidence="4" id="KW-0946">Virion</keyword>
<accession>G0ZAI2</accession>
<sequence length="396" mass="44578">MTTRKIKEELLQAVAPEVYTPLVVPKREIKRELKREIKGELKRERGDVKPFRSRKRKKDEDGDVLLVGAPGTEGVEFVREFAPRRRVQWKGRKVRPFLRPGAVVQFTPGERSTWRLHKRSYDEVHTDEDILQQAAALDNEFRYGKRPRPYEDLMIPLDEGNPTPSLKPVTLQQVLPVSTTTDRKRGVKRERLGDLQPTVQLMVPKRRKMEDMLEDAFMDPAEPPEVKIRPIKAVAPGIGVQTVDVEIPLRQAAAAVADVDMGPSVQEVGTDPIPQPPAPVSSLIPMGAAVAAASKTVSAGTQTDPWMGAPVQPARRRRRYPTASSVMPNYLLHPSITPTPGYRGRRAPRRRAAASSSYRSRRRPASRRSRAVTRVVTRRGRRLTLPAVRYHPSIVL</sequence>
<dbReference type="OrthoDB" id="9492at10239"/>
<keyword evidence="6" id="KW-0118">Viral capsid assembly</keyword>
<keyword evidence="10" id="KW-1185">Reference proteome</keyword>
<feature type="region of interest" description="Disordered" evidence="8">
    <location>
        <begin position="331"/>
        <end position="371"/>
    </location>
</feature>
<dbReference type="GO" id="GO:0044423">
    <property type="term" value="C:virion component"/>
    <property type="evidence" value="ECO:0007669"/>
    <property type="project" value="UniProtKB-KW"/>
</dbReference>
<dbReference type="Pfam" id="PF03910">
    <property type="entry name" value="Adeno_PV"/>
    <property type="match status" value="1"/>
</dbReference>
<protein>
    <submittedName>
        <fullName evidence="9">Penton base</fullName>
    </submittedName>
</protein>
<reference evidence="9 10" key="1">
    <citation type="journal article" date="2011" name="PLoS Pathog.">
        <title>Cross-species transmission of a novel adenovirus associated with a fulminant pneumonia outbreak in a new world monkey colony.</title>
        <authorList>
            <person name="Chen E.C."/>
            <person name="Yagi S."/>
            <person name="Kelly K.R."/>
            <person name="Mendoza S.P."/>
            <person name="Maninger N."/>
            <person name="Rosenthal A."/>
            <person name="Spinner A."/>
            <person name="Bales K.L."/>
            <person name="Schnurr D.P."/>
            <person name="Lerche N.W."/>
            <person name="Chiu C.Y."/>
        </authorList>
    </citation>
    <scope>NUCLEOTIDE SEQUENCE [LARGE SCALE GENOMIC DNA]</scope>
</reference>
<evidence type="ECO:0000256" key="5">
    <source>
        <dbReference type="ARBA" id="ARBA00022921"/>
    </source>
</evidence>
<evidence type="ECO:0000256" key="3">
    <source>
        <dbReference type="ARBA" id="ARBA00022612"/>
    </source>
</evidence>
<dbReference type="InterPro" id="IPR005608">
    <property type="entry name" value="Adeno_V"/>
</dbReference>
<evidence type="ECO:0000256" key="8">
    <source>
        <dbReference type="SAM" id="MobiDB-lite"/>
    </source>
</evidence>
<evidence type="ECO:0000313" key="9">
    <source>
        <dbReference type="EMBL" id="AEK98453.1"/>
    </source>
</evidence>
<dbReference type="RefSeq" id="YP_007518319.1">
    <property type="nucleotide sequence ID" value="NC_020487.1"/>
</dbReference>
<evidence type="ECO:0000256" key="2">
    <source>
        <dbReference type="ARBA" id="ARBA00022562"/>
    </source>
</evidence>
<keyword evidence="2" id="KW-1048">Host nucleus</keyword>
<evidence type="ECO:0000256" key="1">
    <source>
        <dbReference type="ARBA" id="ARBA00008293"/>
    </source>
</evidence>
<keyword evidence="5" id="KW-0426">Late protein</keyword>
<dbReference type="GeneID" id="15486124"/>
<evidence type="ECO:0000256" key="6">
    <source>
        <dbReference type="ARBA" id="ARBA00022950"/>
    </source>
</evidence>
<name>G0ZAI2_9ADEN</name>
<dbReference type="Proteomes" id="UP000121920">
    <property type="component" value="Segment"/>
</dbReference>
<evidence type="ECO:0000256" key="7">
    <source>
        <dbReference type="ARBA" id="ARBA00023125"/>
    </source>
</evidence>
<keyword evidence="3" id="KW-1188">Viral release from host cell</keyword>
<dbReference type="GO" id="GO:0003677">
    <property type="term" value="F:DNA binding"/>
    <property type="evidence" value="ECO:0007669"/>
    <property type="project" value="UniProtKB-KW"/>
</dbReference>
<dbReference type="KEGG" id="vg:15486124"/>
<keyword evidence="7" id="KW-0238">DNA-binding</keyword>
<evidence type="ECO:0000313" key="10">
    <source>
        <dbReference type="Proteomes" id="UP000121920"/>
    </source>
</evidence>
<comment type="similarity">
    <text evidence="1">Belongs to the adenoviridae core-capsid bridging protein family.</text>
</comment>
<feature type="compositionally biased region" description="Basic residues" evidence="8">
    <location>
        <begin position="359"/>
        <end position="371"/>
    </location>
</feature>
<evidence type="ECO:0000256" key="4">
    <source>
        <dbReference type="ARBA" id="ARBA00022844"/>
    </source>
</evidence>
<feature type="compositionally biased region" description="Basic residues" evidence="8">
    <location>
        <begin position="343"/>
        <end position="352"/>
    </location>
</feature>
<dbReference type="EMBL" id="HQ913600">
    <property type="protein sequence ID" value="AEK98453.1"/>
    <property type="molecule type" value="Genomic_DNA"/>
</dbReference>
<proteinExistence type="inferred from homology"/>